<reference evidence="2 3" key="1">
    <citation type="submission" date="2019-03" db="EMBL/GenBank/DDBJ databases">
        <title>Genomic Encyclopedia of Type Strains, Phase IV (KMG-IV): sequencing the most valuable type-strain genomes for metagenomic binning, comparative biology and taxonomic classification.</title>
        <authorList>
            <person name="Goeker M."/>
        </authorList>
    </citation>
    <scope>NUCLEOTIDE SEQUENCE [LARGE SCALE GENOMIC DNA]</scope>
    <source>
        <strain evidence="2 3">DSM 24455</strain>
    </source>
</reference>
<dbReference type="PANTHER" id="PTHR10742:SF410">
    <property type="entry name" value="LYSINE-SPECIFIC HISTONE DEMETHYLASE 2"/>
    <property type="match status" value="1"/>
</dbReference>
<dbReference type="SUPFAM" id="SSF54373">
    <property type="entry name" value="FAD-linked reductases, C-terminal domain"/>
    <property type="match status" value="1"/>
</dbReference>
<organism evidence="2 3">
    <name type="scientific">Fonticella tunisiensis</name>
    <dbReference type="NCBI Taxonomy" id="1096341"/>
    <lineage>
        <taxon>Bacteria</taxon>
        <taxon>Bacillati</taxon>
        <taxon>Bacillota</taxon>
        <taxon>Clostridia</taxon>
        <taxon>Eubacteriales</taxon>
        <taxon>Clostridiaceae</taxon>
        <taxon>Fonticella</taxon>
    </lineage>
</organism>
<feature type="domain" description="Amine oxidase" evidence="1">
    <location>
        <begin position="69"/>
        <end position="562"/>
    </location>
</feature>
<accession>A0A4R7KM63</accession>
<dbReference type="RefSeq" id="WP_207669317.1">
    <property type="nucleotide sequence ID" value="NZ_SOAZ01000012.1"/>
</dbReference>
<dbReference type="SUPFAM" id="SSF51905">
    <property type="entry name" value="FAD/NAD(P)-binding domain"/>
    <property type="match status" value="1"/>
</dbReference>
<dbReference type="AlphaFoldDB" id="A0A4R7KM63"/>
<proteinExistence type="predicted"/>
<evidence type="ECO:0000259" key="1">
    <source>
        <dbReference type="Pfam" id="PF01593"/>
    </source>
</evidence>
<sequence length="570" mass="65853">MDMDKYRLQPPNPTNAKRHELLKAVLIKEGRIEDYENIINLLSPPPEITNYIPSGKFKGKKVGIIGGGLAGLSAAFELRKLGFDITIFEAINDRIGGRVYTHYFDNEGKLYGELGAIRIPVSHETTWHYINLFKLDTIPFIQSNPNAFVYVKNTRVRNDSQGRNITEKIYPLFNLKEWERSIPWNKLYEYVSLYPLKKLSPSVRTEILRILPEYDYEYNYFINSSVRQVLEDLKLSDEAINLLTSIDPFGAFLYNSYSNAIQEDYSASFTYMYHINGGMAKLPLAFYKSLISPYPSEYKNISHEDLGKVFLKCGNWVTGIYKSAKGEKVVLKYENKEIGHPMKEVFDYVICAIPYSTLREVEIYPLFSNRKMQAIREINYSSSQKTIFLCRKRFWEEDRHYGRIAGGVSTTDMMIQSIIYPPDHAGCKKFYGEDGYVKGCSPYESGVLTASYNFNQDAIRLGNMEEERRIRLIKRQVEKVHGLPEGYMDSIVLDYKTVHWNREPWFKGAFTILNPGQRRIFSYDMLKPEYNGRVYFAGEHTSATLGWIQGALYTGMIAANNLAYNAARQR</sequence>
<dbReference type="InterPro" id="IPR050281">
    <property type="entry name" value="Flavin_monoamine_oxidase"/>
</dbReference>
<dbReference type="EMBL" id="SOAZ01000012">
    <property type="protein sequence ID" value="TDT57275.1"/>
    <property type="molecule type" value="Genomic_DNA"/>
</dbReference>
<dbReference type="Pfam" id="PF01593">
    <property type="entry name" value="Amino_oxidase"/>
    <property type="match status" value="1"/>
</dbReference>
<name>A0A4R7KM63_9CLOT</name>
<dbReference type="PANTHER" id="PTHR10742">
    <property type="entry name" value="FLAVIN MONOAMINE OXIDASE"/>
    <property type="match status" value="1"/>
</dbReference>
<dbReference type="InterPro" id="IPR036188">
    <property type="entry name" value="FAD/NAD-bd_sf"/>
</dbReference>
<dbReference type="GO" id="GO:0016491">
    <property type="term" value="F:oxidoreductase activity"/>
    <property type="evidence" value="ECO:0007669"/>
    <property type="project" value="InterPro"/>
</dbReference>
<comment type="caution">
    <text evidence="2">The sequence shown here is derived from an EMBL/GenBank/DDBJ whole genome shotgun (WGS) entry which is preliminary data.</text>
</comment>
<protein>
    <submittedName>
        <fullName evidence="2">Monoamine oxidase</fullName>
    </submittedName>
</protein>
<dbReference type="InterPro" id="IPR002937">
    <property type="entry name" value="Amino_oxidase"/>
</dbReference>
<evidence type="ECO:0000313" key="2">
    <source>
        <dbReference type="EMBL" id="TDT57275.1"/>
    </source>
</evidence>
<dbReference type="Gene3D" id="3.50.50.60">
    <property type="entry name" value="FAD/NAD(P)-binding domain"/>
    <property type="match status" value="1"/>
</dbReference>
<evidence type="ECO:0000313" key="3">
    <source>
        <dbReference type="Proteomes" id="UP000295325"/>
    </source>
</evidence>
<dbReference type="Gene3D" id="1.20.1440.240">
    <property type="match status" value="1"/>
</dbReference>
<gene>
    <name evidence="2" type="ORF">EDD71_11257</name>
</gene>
<keyword evidence="3" id="KW-1185">Reference proteome</keyword>
<dbReference type="Gene3D" id="3.90.660.10">
    <property type="match status" value="1"/>
</dbReference>
<dbReference type="Proteomes" id="UP000295325">
    <property type="component" value="Unassembled WGS sequence"/>
</dbReference>